<dbReference type="RefSeq" id="WP_008911309.1">
    <property type="nucleotide sequence ID" value="NZ_KB233222.1"/>
</dbReference>
<gene>
    <name evidence="1" type="ORF">OOA_06386</name>
</gene>
<dbReference type="HOGENOM" id="CLU_1601249_0_0_6"/>
<dbReference type="OrthoDB" id="6455461at2"/>
<reference evidence="1 2" key="1">
    <citation type="journal article" date="2012" name="BMC Genomics">
        <title>Comparative genomics of bacteria in the genus Providencia isolated from wild Drosophila melanogaster.</title>
        <authorList>
            <person name="Galac M.R."/>
            <person name="Lazzaro B.P."/>
        </authorList>
    </citation>
    <scope>NUCLEOTIDE SEQUENCE [LARGE SCALE GENOMIC DNA]</scope>
    <source>
        <strain evidence="1 2">DSM 19968</strain>
    </source>
</reference>
<evidence type="ECO:0000313" key="2">
    <source>
        <dbReference type="Proteomes" id="UP000009336"/>
    </source>
</evidence>
<dbReference type="PATRIC" id="fig|1141662.3.peg.1298"/>
<evidence type="ECO:0008006" key="3">
    <source>
        <dbReference type="Google" id="ProtNLM"/>
    </source>
</evidence>
<comment type="caution">
    <text evidence="1">The sequence shown here is derived from an EMBL/GenBank/DDBJ whole genome shotgun (WGS) entry which is preliminary data.</text>
</comment>
<dbReference type="Proteomes" id="UP000009336">
    <property type="component" value="Unassembled WGS sequence"/>
</dbReference>
<dbReference type="EMBL" id="AKKL01000017">
    <property type="protein sequence ID" value="EKT62718.1"/>
    <property type="molecule type" value="Genomic_DNA"/>
</dbReference>
<name>K8WQ32_9GAMM</name>
<organism evidence="1 2">
    <name type="scientific">Providencia burhodogranariea DSM 19968</name>
    <dbReference type="NCBI Taxonomy" id="1141662"/>
    <lineage>
        <taxon>Bacteria</taxon>
        <taxon>Pseudomonadati</taxon>
        <taxon>Pseudomonadota</taxon>
        <taxon>Gammaproteobacteria</taxon>
        <taxon>Enterobacterales</taxon>
        <taxon>Morganellaceae</taxon>
        <taxon>Providencia</taxon>
    </lineage>
</organism>
<evidence type="ECO:0000313" key="1">
    <source>
        <dbReference type="EMBL" id="EKT62718.1"/>
    </source>
</evidence>
<proteinExistence type="predicted"/>
<dbReference type="PROSITE" id="PS51257">
    <property type="entry name" value="PROKAR_LIPOPROTEIN"/>
    <property type="match status" value="1"/>
</dbReference>
<protein>
    <recommendedName>
        <fullName evidence="3">Lipoprotein</fullName>
    </recommendedName>
</protein>
<dbReference type="AlphaFoldDB" id="K8WQ32"/>
<dbReference type="eggNOG" id="ENOG5031J4T">
    <property type="taxonomic scope" value="Bacteria"/>
</dbReference>
<sequence>MKRTLIAIVFAFVVTGCDNKSDAPFGLKWGQPVDSISFIKQDDCQKEADVMTCKFTNQEPFNPWSWSNELQFDRNGLAQIKISIVGTDGYSPSFDNFKDNLHDELKFLSENGFNKESIAKIEQRCEEEASCDGTSEMGQTNVGEANIWLTTFPSSATPVGIVTISKNNLN</sequence>
<keyword evidence="2" id="KW-1185">Reference proteome</keyword>
<accession>K8WQ32</accession>